<dbReference type="SMART" id="SM01017">
    <property type="entry name" value="Arrestin_C"/>
    <property type="match status" value="1"/>
</dbReference>
<feature type="domain" description="Arrestin C-terminal-like" evidence="2">
    <location>
        <begin position="161"/>
        <end position="301"/>
    </location>
</feature>
<dbReference type="InParanoid" id="A0A1X2GZW5"/>
<dbReference type="PANTHER" id="PTHR11188">
    <property type="entry name" value="ARRESTIN DOMAIN CONTAINING PROTEIN"/>
    <property type="match status" value="1"/>
</dbReference>
<keyword evidence="4" id="KW-1185">Reference proteome</keyword>
<dbReference type="GO" id="GO:0031625">
    <property type="term" value="F:ubiquitin protein ligase binding"/>
    <property type="evidence" value="ECO:0007669"/>
    <property type="project" value="TreeGrafter"/>
</dbReference>
<sequence length="375" mass="42383">MDTFNIFLESDELVMHGNPSRGIGSVLRGVVALDLKQPARIKSIRLCFTGQVTRRYAVKEGTREEEKTVINRTWSFLPSKKTQTLRGGCHTYDFELALPNNLPETTRVANEYMVHYRLKAEVEHPTLIFSRNQTCYRTVYISRYRDQQEEDSPPIAIADRWADKLDYSFTIPSRIVHQGERVPVTARVVPTDAMVRVRHVACTLKEFTTYTPHAGFSGRTHRRTIQHVQNSAFHRDASNEATLSVHVPRSHERVQCDSETESVKIRHRLKFAISVESLEDGHLSELRLTVPIQILAAHSEQCLPAYEDSSLPYDPFLMVQLMQQNNYHTTTTPITTATGRGGGGRGGVSSIPSTPGQDSDSAPCWLPSYEECVAR</sequence>
<dbReference type="GO" id="GO:0005886">
    <property type="term" value="C:plasma membrane"/>
    <property type="evidence" value="ECO:0007669"/>
    <property type="project" value="TreeGrafter"/>
</dbReference>
<dbReference type="InterPro" id="IPR011021">
    <property type="entry name" value="Arrestin-like_N"/>
</dbReference>
<dbReference type="GO" id="GO:0005829">
    <property type="term" value="C:cytosol"/>
    <property type="evidence" value="ECO:0007669"/>
    <property type="project" value="TreeGrafter"/>
</dbReference>
<feature type="compositionally biased region" description="Polar residues" evidence="1">
    <location>
        <begin position="350"/>
        <end position="360"/>
    </location>
</feature>
<evidence type="ECO:0000256" key="1">
    <source>
        <dbReference type="SAM" id="MobiDB-lite"/>
    </source>
</evidence>
<dbReference type="InterPro" id="IPR014756">
    <property type="entry name" value="Ig_E-set"/>
</dbReference>
<accession>A0A1X2GZW5</accession>
<comment type="caution">
    <text evidence="3">The sequence shown here is derived from an EMBL/GenBank/DDBJ whole genome shotgun (WGS) entry which is preliminary data.</text>
</comment>
<evidence type="ECO:0000313" key="3">
    <source>
        <dbReference type="EMBL" id="ORY90002.1"/>
    </source>
</evidence>
<dbReference type="GO" id="GO:0030674">
    <property type="term" value="F:protein-macromolecule adaptor activity"/>
    <property type="evidence" value="ECO:0007669"/>
    <property type="project" value="TreeGrafter"/>
</dbReference>
<organism evidence="3 4">
    <name type="scientific">Syncephalastrum racemosum</name>
    <name type="common">Filamentous fungus</name>
    <dbReference type="NCBI Taxonomy" id="13706"/>
    <lineage>
        <taxon>Eukaryota</taxon>
        <taxon>Fungi</taxon>
        <taxon>Fungi incertae sedis</taxon>
        <taxon>Mucoromycota</taxon>
        <taxon>Mucoromycotina</taxon>
        <taxon>Mucoromycetes</taxon>
        <taxon>Mucorales</taxon>
        <taxon>Syncephalastraceae</taxon>
        <taxon>Syncephalastrum</taxon>
    </lineage>
</organism>
<feature type="region of interest" description="Disordered" evidence="1">
    <location>
        <begin position="332"/>
        <end position="362"/>
    </location>
</feature>
<dbReference type="Gene3D" id="2.60.40.640">
    <property type="match status" value="2"/>
</dbReference>
<protein>
    <recommendedName>
        <fullName evidence="2">Arrestin C-terminal-like domain-containing protein</fullName>
    </recommendedName>
</protein>
<dbReference type="SUPFAM" id="SSF81296">
    <property type="entry name" value="E set domains"/>
    <property type="match status" value="1"/>
</dbReference>
<evidence type="ECO:0000259" key="2">
    <source>
        <dbReference type="SMART" id="SM01017"/>
    </source>
</evidence>
<proteinExistence type="predicted"/>
<dbReference type="STRING" id="13706.A0A1X2GZW5"/>
<dbReference type="Pfam" id="PF02752">
    <property type="entry name" value="Arrestin_C"/>
    <property type="match status" value="1"/>
</dbReference>
<dbReference type="OMA" id="THRRTIQ"/>
<reference evidence="3 4" key="1">
    <citation type="submission" date="2016-07" db="EMBL/GenBank/DDBJ databases">
        <title>Pervasive Adenine N6-methylation of Active Genes in Fungi.</title>
        <authorList>
            <consortium name="DOE Joint Genome Institute"/>
            <person name="Mondo S.J."/>
            <person name="Dannebaum R.O."/>
            <person name="Kuo R.C."/>
            <person name="Labutti K."/>
            <person name="Haridas S."/>
            <person name="Kuo A."/>
            <person name="Salamov A."/>
            <person name="Ahrendt S.R."/>
            <person name="Lipzen A."/>
            <person name="Sullivan W."/>
            <person name="Andreopoulos W.B."/>
            <person name="Clum A."/>
            <person name="Lindquist E."/>
            <person name="Daum C."/>
            <person name="Ramamoorthy G.K."/>
            <person name="Gryganskyi A."/>
            <person name="Culley D."/>
            <person name="Magnuson J.K."/>
            <person name="James T.Y."/>
            <person name="O'Malley M.A."/>
            <person name="Stajich J.E."/>
            <person name="Spatafora J.W."/>
            <person name="Visel A."/>
            <person name="Grigoriev I.V."/>
        </authorList>
    </citation>
    <scope>NUCLEOTIDE SEQUENCE [LARGE SCALE GENOMIC DNA]</scope>
    <source>
        <strain evidence="3 4">NRRL 2496</strain>
    </source>
</reference>
<name>A0A1X2GZW5_SYNRA</name>
<dbReference type="AlphaFoldDB" id="A0A1X2GZW5"/>
<dbReference type="OrthoDB" id="2333384at2759"/>
<dbReference type="InterPro" id="IPR011022">
    <property type="entry name" value="Arrestin_C-like"/>
</dbReference>
<gene>
    <name evidence="3" type="ORF">BCR43DRAFT_499844</name>
</gene>
<evidence type="ECO:0000313" key="4">
    <source>
        <dbReference type="Proteomes" id="UP000242180"/>
    </source>
</evidence>
<dbReference type="GO" id="GO:0070086">
    <property type="term" value="P:ubiquitin-dependent endocytosis"/>
    <property type="evidence" value="ECO:0007669"/>
    <property type="project" value="TreeGrafter"/>
</dbReference>
<dbReference type="Pfam" id="PF00339">
    <property type="entry name" value="Arrestin_N"/>
    <property type="match status" value="1"/>
</dbReference>
<dbReference type="InterPro" id="IPR014752">
    <property type="entry name" value="Arrestin-like_C"/>
</dbReference>
<dbReference type="PANTHER" id="PTHR11188:SF17">
    <property type="entry name" value="FI21816P1"/>
    <property type="match status" value="1"/>
</dbReference>
<dbReference type="EMBL" id="MCGN01000013">
    <property type="protein sequence ID" value="ORY90002.1"/>
    <property type="molecule type" value="Genomic_DNA"/>
</dbReference>
<dbReference type="Proteomes" id="UP000242180">
    <property type="component" value="Unassembled WGS sequence"/>
</dbReference>
<dbReference type="InterPro" id="IPR050357">
    <property type="entry name" value="Arrestin_domain-protein"/>
</dbReference>